<organism evidence="2 3">
    <name type="scientific">Hymenobacter canadensis</name>
    <dbReference type="NCBI Taxonomy" id="2999067"/>
    <lineage>
        <taxon>Bacteria</taxon>
        <taxon>Pseudomonadati</taxon>
        <taxon>Bacteroidota</taxon>
        <taxon>Cytophagia</taxon>
        <taxon>Cytophagales</taxon>
        <taxon>Hymenobacteraceae</taxon>
        <taxon>Hymenobacter</taxon>
    </lineage>
</organism>
<accession>A0ABY7LSX7</accession>
<dbReference type="EMBL" id="CP114767">
    <property type="protein sequence ID" value="WBA42959.1"/>
    <property type="molecule type" value="Genomic_DNA"/>
</dbReference>
<proteinExistence type="predicted"/>
<protein>
    <submittedName>
        <fullName evidence="2">Uncharacterized protein</fullName>
    </submittedName>
</protein>
<evidence type="ECO:0000313" key="2">
    <source>
        <dbReference type="EMBL" id="WBA42959.1"/>
    </source>
</evidence>
<evidence type="ECO:0000256" key="1">
    <source>
        <dbReference type="SAM" id="MobiDB-lite"/>
    </source>
</evidence>
<name>A0ABY7LSX7_9BACT</name>
<evidence type="ECO:0000313" key="3">
    <source>
        <dbReference type="Proteomes" id="UP001211005"/>
    </source>
</evidence>
<feature type="region of interest" description="Disordered" evidence="1">
    <location>
        <begin position="82"/>
        <end position="116"/>
    </location>
</feature>
<gene>
    <name evidence="2" type="ORF">O3303_05195</name>
</gene>
<dbReference type="Proteomes" id="UP001211005">
    <property type="component" value="Chromosome"/>
</dbReference>
<keyword evidence="3" id="KW-1185">Reference proteome</keyword>
<sequence>MISDESLASPYTLAQALAVVFGTPPFGTEYTTEHVGKVLGKLLGRAVAEPELLAVLRAAAYATPKPGTGKHLLKWRFSRADQVPGAAPARTSSRRPPRKYAPGSERPISASMKLKR</sequence>
<dbReference type="RefSeq" id="WP_269561006.1">
    <property type="nucleotide sequence ID" value="NZ_CP114767.1"/>
</dbReference>
<reference evidence="2 3" key="1">
    <citation type="submission" date="2022-12" db="EMBL/GenBank/DDBJ databases">
        <title>Hymenobacter canadensis sp. nov. isolated from lake water of the Cambridge Bay, Canada.</title>
        <authorList>
            <person name="Kim W.H."/>
            <person name="Lee Y.M."/>
        </authorList>
    </citation>
    <scope>NUCLEOTIDE SEQUENCE [LARGE SCALE GENOMIC DNA]</scope>
    <source>
        <strain evidence="2 3">PAMC 29467</strain>
    </source>
</reference>